<dbReference type="Proteomes" id="UP000003505">
    <property type="component" value="Unassembled WGS sequence"/>
</dbReference>
<dbReference type="EMBL" id="ACKP02000042">
    <property type="protein sequence ID" value="EEX76839.1"/>
    <property type="molecule type" value="Genomic_DNA"/>
</dbReference>
<dbReference type="AlphaFoldDB" id="C9LWE2"/>
<feature type="domain" description="Probable ATP-binding protein BrxC 4th six-stranded beta-sheet" evidence="3">
    <location>
        <begin position="562"/>
        <end position="730"/>
    </location>
</feature>
<evidence type="ECO:0000259" key="2">
    <source>
        <dbReference type="Pfam" id="PF25792"/>
    </source>
</evidence>
<reference evidence="4 5" key="1">
    <citation type="submission" date="2009-09" db="EMBL/GenBank/DDBJ databases">
        <authorList>
            <person name="Weinstock G."/>
            <person name="Sodergren E."/>
            <person name="Clifton S."/>
            <person name="Fulton L."/>
            <person name="Fulton B."/>
            <person name="Courtney L."/>
            <person name="Fronick C."/>
            <person name="Harrison M."/>
            <person name="Strong C."/>
            <person name="Farmer C."/>
            <person name="Delahaunty K."/>
            <person name="Markovic C."/>
            <person name="Hall O."/>
            <person name="Minx P."/>
            <person name="Tomlinson C."/>
            <person name="Mitreva M."/>
            <person name="Nelson J."/>
            <person name="Hou S."/>
            <person name="Wollam A."/>
            <person name="Pepin K.H."/>
            <person name="Johnson M."/>
            <person name="Bhonagiri V."/>
            <person name="Nash W.E."/>
            <person name="Warren W."/>
            <person name="Chinwalla A."/>
            <person name="Mardis E.R."/>
            <person name="Wilson R.K."/>
        </authorList>
    </citation>
    <scope>NUCLEOTIDE SEQUENCE [LARGE SCALE GENOMIC DNA]</scope>
    <source>
        <strain evidence="5">ATCC 35185 / DSM 20758 / VPI D19B-28</strain>
    </source>
</reference>
<dbReference type="eggNOG" id="COG1293">
    <property type="taxonomic scope" value="Bacteria"/>
</dbReference>
<dbReference type="InterPro" id="IPR047679">
    <property type="entry name" value="BREX_BrxC"/>
</dbReference>
<accession>C9LWE2</accession>
<gene>
    <name evidence="4" type="ORF">SELSPUOL_01796</name>
</gene>
<name>C9LWE2_SELS3</name>
<dbReference type="InterPro" id="IPR058037">
    <property type="entry name" value="BREX_BrxC_helical"/>
</dbReference>
<evidence type="ECO:0008006" key="6">
    <source>
        <dbReference type="Google" id="ProtNLM"/>
    </source>
</evidence>
<evidence type="ECO:0000313" key="4">
    <source>
        <dbReference type="EMBL" id="EEX76839.1"/>
    </source>
</evidence>
<dbReference type="Pfam" id="PF25792">
    <property type="entry name" value="BREX_BrxC_helical"/>
    <property type="match status" value="1"/>
</dbReference>
<evidence type="ECO:0000259" key="1">
    <source>
        <dbReference type="Pfam" id="PF25791"/>
    </source>
</evidence>
<organism evidence="4 5">
    <name type="scientific">Selenomonas sputigena (strain ATCC 35185 / DSM 20758 / CCUG 44933 / VPI D19B-28)</name>
    <dbReference type="NCBI Taxonomy" id="546271"/>
    <lineage>
        <taxon>Bacteria</taxon>
        <taxon>Bacillati</taxon>
        <taxon>Bacillota</taxon>
        <taxon>Negativicutes</taxon>
        <taxon>Selenomonadales</taxon>
        <taxon>Selenomonadaceae</taxon>
        <taxon>Selenomonas</taxon>
    </lineage>
</organism>
<dbReference type="NCBIfam" id="NF033441">
    <property type="entry name" value="BREX_BrxC"/>
    <property type="match status" value="1"/>
</dbReference>
<evidence type="ECO:0000313" key="5">
    <source>
        <dbReference type="Proteomes" id="UP000003505"/>
    </source>
</evidence>
<dbReference type="STRING" id="546271.Selsp_0728"/>
<dbReference type="Pfam" id="PF25791">
    <property type="entry name" value="WHD_BREX_BrxC"/>
    <property type="match status" value="1"/>
</dbReference>
<feature type="domain" description="Probable ATP-binding protein BrxC alpha-helical" evidence="2">
    <location>
        <begin position="864"/>
        <end position="985"/>
    </location>
</feature>
<protein>
    <recommendedName>
        <fullName evidence="6">BREX system P-loop protein BrxC</fullName>
    </recommendedName>
</protein>
<dbReference type="InterPro" id="IPR027417">
    <property type="entry name" value="P-loop_NTPase"/>
</dbReference>
<dbReference type="InterPro" id="IPR058036">
    <property type="entry name" value="BREX_BrxC_4th"/>
</dbReference>
<dbReference type="SUPFAM" id="SSF52540">
    <property type="entry name" value="P-loop containing nucleoside triphosphate hydrolases"/>
    <property type="match status" value="1"/>
</dbReference>
<dbReference type="InterPro" id="IPR058038">
    <property type="entry name" value="BREX_BrxC_wHTH"/>
</dbReference>
<evidence type="ECO:0000259" key="3">
    <source>
        <dbReference type="Pfam" id="PF25796"/>
    </source>
</evidence>
<feature type="domain" description="Probable ATP-binding protein BrxC winged helix-turn-helix" evidence="1">
    <location>
        <begin position="738"/>
        <end position="858"/>
    </location>
</feature>
<proteinExistence type="predicted"/>
<comment type="caution">
    <text evidence="4">The sequence shown here is derived from an EMBL/GenBank/DDBJ whole genome shotgun (WGS) entry which is preliminary data.</text>
</comment>
<dbReference type="Pfam" id="PF25796">
    <property type="entry name" value="BREX_BrxC_4th"/>
    <property type="match status" value="1"/>
</dbReference>
<sequence>MCLMMIKNMFAEDIDRKINGVVKVEQDESAILVQELDEYVITKELKKHFIAFFNNYGESFEENISDIGVWISGFFGSGKSHFLKMLSYLLENKEVQGVKTVERFRKKFEDDAAAFMPIDKVTRGETHTILFNIDVQSSGQKDETAVLRVFAKMFYHYLGFYGEDLKVAKLEQFIEKQGKTAEFRRVFEEKNGASWLSSRDSFAFFEDDVVSTLTQVLGMSESAAENWFNGTQTVDISIAKLVSEIKEYSDAKPQDFRLLFMIDEVGQYVGDDRSLLLNLQSLVETIGAECKGKVWVVCTGQEAIDEVIKARENEFSRIQARFKTRLSLSSASADEVIQKRILKKTPDAQEELESLYTQNDSVLKNLFSFTESVKDIRGYNGAAEFARNFPFVPYQFILMQKVFAEIRKHGNSGKHLSGGERSMLSGFQEAAQKIEDKNEYALAPFYLFYDTVHTFLDSSIRQVIERAERAAEAGHGLEMQDVAVLKLLYLVRYVDDVKATLDNLVILMADKISLDKIAVRERVGASLERLLTQNYIGRAGEIYSFLTDEEQDIQRDIYRNTVVDTAAVVSQIGSMIFGDIYTARKYRYGGKYDFPLDGMVDNTVVGTATGGMKLKILTVAADAVEKTDLRLTAESVGQALVVLADTPYYQSLENAMKVHKYVKQKNMTQLPPSVQAIIRSHQEEARKYELEAKKELVKAIETAEFYVDGEHLLLKGGDAKGMIDQALEYLVDHVYSDLSLIRKNADSEADISSILRGTEQTLFGTGANSEAAVKVEEYLEIQHAKKLRTSMQDIQSRYKGIPYGWKELDIACVVAQLIHEQKVTVKYGGSTIQPNDPKLPQMLHKKSEIGSTIVSKRQTVSLAKIREVREFLRDYFDEMDVPEDEDGLIRHITVRFEGEKARYENLLALYAGRKYPDKLLVSSAVDAMKELLSHAKDNMALIDYVIKKQDAICDLKEQVQNVESFFSNQKALFDEAVKYEEALQHDLEYIAKDKEAEKALNTIRLITLIPDGGGFNYRRLPELNDLLAKVHAKHDAMLEEKRQELLKIVDDCLEEIRAKAKTESKARDILQQEEGYFARKKEYIAGIRVLTLMDGQMPNIWLRKDEAISRIENLCKEDDKREEEQKPSVTAGKKPKKIIKSVYRQSMFPKRTIETDADIDEYVEHIRRRMKTMLKDCDGIRLD</sequence>